<protein>
    <submittedName>
        <fullName evidence="2">Uncharacterized protein</fullName>
    </submittedName>
</protein>
<keyword evidence="3" id="KW-1185">Reference proteome</keyword>
<dbReference type="AlphaFoldDB" id="M1DSZ3"/>
<keyword evidence="1" id="KW-0472">Membrane</keyword>
<dbReference type="HOGENOM" id="CLU_1172402_0_0_1"/>
<dbReference type="Gramene" id="PGSC0003DMT400093903">
    <property type="protein sequence ID" value="PGSC0003DMT400093903"/>
    <property type="gene ID" value="PGSC0003DMG400043474"/>
</dbReference>
<sequence>MYSSVSLGFGQGQNVRIRHLEATLRGPEEDPTLAKQAAKAVCKLHLEGIGPHRGLAPPRRKNLVRDVVVLRTLMSRNLIPNIFRKQLRNENAEIQKFIFTSLKSPTNYVMYDHYEYDFATEDCLATLVEIADELGDPPFGQLIAFSVLPLASLNFGSLGGTVLLRGTDRRPADCSFPRLLFHFLQGFAYWNEGRLMSFQRLAKLNSAIRMIAFLVLFSPICSILRLSVHASNKTSNT</sequence>
<accession>M1DSZ3</accession>
<keyword evidence="1" id="KW-0812">Transmembrane</keyword>
<reference evidence="3" key="1">
    <citation type="journal article" date="2011" name="Nature">
        <title>Genome sequence and analysis of the tuber crop potato.</title>
        <authorList>
            <consortium name="The Potato Genome Sequencing Consortium"/>
        </authorList>
    </citation>
    <scope>NUCLEOTIDE SEQUENCE [LARGE SCALE GENOMIC DNA]</scope>
    <source>
        <strain evidence="3">cv. DM1-3 516 R44</strain>
    </source>
</reference>
<organism evidence="2 3">
    <name type="scientific">Solanum tuberosum</name>
    <name type="common">Potato</name>
    <dbReference type="NCBI Taxonomy" id="4113"/>
    <lineage>
        <taxon>Eukaryota</taxon>
        <taxon>Viridiplantae</taxon>
        <taxon>Streptophyta</taxon>
        <taxon>Embryophyta</taxon>
        <taxon>Tracheophyta</taxon>
        <taxon>Spermatophyta</taxon>
        <taxon>Magnoliopsida</taxon>
        <taxon>eudicotyledons</taxon>
        <taxon>Gunneridae</taxon>
        <taxon>Pentapetalae</taxon>
        <taxon>asterids</taxon>
        <taxon>lamiids</taxon>
        <taxon>Solanales</taxon>
        <taxon>Solanaceae</taxon>
        <taxon>Solanoideae</taxon>
        <taxon>Solaneae</taxon>
        <taxon>Solanum</taxon>
    </lineage>
</organism>
<feature type="transmembrane region" description="Helical" evidence="1">
    <location>
        <begin position="207"/>
        <end position="228"/>
    </location>
</feature>
<evidence type="ECO:0000256" key="1">
    <source>
        <dbReference type="SAM" id="Phobius"/>
    </source>
</evidence>
<keyword evidence="1" id="KW-1133">Transmembrane helix</keyword>
<reference evidence="2" key="2">
    <citation type="submission" date="2015-06" db="UniProtKB">
        <authorList>
            <consortium name="EnsemblPlants"/>
        </authorList>
    </citation>
    <scope>IDENTIFICATION</scope>
    <source>
        <strain evidence="2">DM1-3 516 R44</strain>
    </source>
</reference>
<dbReference type="PaxDb" id="4113-PGSC0003DMT400093903"/>
<evidence type="ECO:0000313" key="2">
    <source>
        <dbReference type="EnsemblPlants" id="PGSC0003DMT400093903"/>
    </source>
</evidence>
<dbReference type="Proteomes" id="UP000011115">
    <property type="component" value="Unassembled WGS sequence"/>
</dbReference>
<name>M1DSZ3_SOLTU</name>
<evidence type="ECO:0000313" key="3">
    <source>
        <dbReference type="Proteomes" id="UP000011115"/>
    </source>
</evidence>
<proteinExistence type="predicted"/>
<dbReference type="InParanoid" id="M1DSZ3"/>
<dbReference type="EnsemblPlants" id="PGSC0003DMT400093903">
    <property type="protein sequence ID" value="PGSC0003DMT400093903"/>
    <property type="gene ID" value="PGSC0003DMG400043474"/>
</dbReference>